<keyword evidence="2" id="KW-1185">Reference proteome</keyword>
<dbReference type="Proteomes" id="UP001202289">
    <property type="component" value="Unassembled WGS sequence"/>
</dbReference>
<protein>
    <submittedName>
        <fullName evidence="1">Uncharacterized protein</fullName>
    </submittedName>
</protein>
<organism evidence="1 2">
    <name type="scientific">Bacillus cytotoxicus</name>
    <dbReference type="NCBI Taxonomy" id="580165"/>
    <lineage>
        <taxon>Bacteria</taxon>
        <taxon>Bacillati</taxon>
        <taxon>Bacillota</taxon>
        <taxon>Bacilli</taxon>
        <taxon>Bacillales</taxon>
        <taxon>Bacillaceae</taxon>
        <taxon>Bacillus</taxon>
        <taxon>Bacillus cereus group</taxon>
    </lineage>
</organism>
<comment type="caution">
    <text evidence="1">The sequence shown here is derived from an EMBL/GenBank/DDBJ whole genome shotgun (WGS) entry which is preliminary data.</text>
</comment>
<evidence type="ECO:0000313" key="2">
    <source>
        <dbReference type="Proteomes" id="UP001202289"/>
    </source>
</evidence>
<dbReference type="EMBL" id="JAMBOP010000012">
    <property type="protein sequence ID" value="MCM3736449.1"/>
    <property type="molecule type" value="Genomic_DNA"/>
</dbReference>
<gene>
    <name evidence="1" type="ORF">M3215_11595</name>
</gene>
<proteinExistence type="predicted"/>
<name>A0ACC6A878_9BACI</name>
<reference evidence="1" key="1">
    <citation type="submission" date="2022-05" db="EMBL/GenBank/DDBJ databases">
        <title>Comparative Genomics of Spacecraft Associated Microbes.</title>
        <authorList>
            <person name="Tran M.T."/>
            <person name="Wright A."/>
            <person name="Seuylemezian A."/>
            <person name="Eisen J."/>
            <person name="Coil D."/>
        </authorList>
    </citation>
    <scope>NUCLEOTIDE SEQUENCE</scope>
    <source>
        <strain evidence="1">FAIRING 10M-2.2</strain>
    </source>
</reference>
<sequence>MKKITLLINDKEKTFNPPAFVPGLLGRKAAELEDKYLSPTGQENNKATQSEVLDTFVDFVCLAYGNVFTPEEFYNGIDSRKMYTTIMELLSGITKETAEAAGGETVPNE</sequence>
<accession>A0ACC6A878</accession>
<evidence type="ECO:0000313" key="1">
    <source>
        <dbReference type="EMBL" id="MCM3736449.1"/>
    </source>
</evidence>